<evidence type="ECO:0000256" key="5">
    <source>
        <dbReference type="ARBA" id="ARBA00022985"/>
    </source>
</evidence>
<keyword evidence="12" id="KW-1185">Reference proteome</keyword>
<feature type="transmembrane region" description="Helical" evidence="9">
    <location>
        <begin position="256"/>
        <end position="278"/>
    </location>
</feature>
<comment type="caution">
    <text evidence="11">The sequence shown here is derived from an EMBL/GenBank/DDBJ whole genome shotgun (WGS) entry which is preliminary data.</text>
</comment>
<evidence type="ECO:0000256" key="1">
    <source>
        <dbReference type="ARBA" id="ARBA00022475"/>
    </source>
</evidence>
<dbReference type="InterPro" id="IPR050256">
    <property type="entry name" value="Glycosyltransferase_2"/>
</dbReference>
<dbReference type="SUPFAM" id="SSF53448">
    <property type="entry name" value="Nucleotide-diphospho-sugar transferases"/>
    <property type="match status" value="1"/>
</dbReference>
<keyword evidence="7 9" id="KW-0472">Membrane</keyword>
<gene>
    <name evidence="11" type="ORF">RFM68_20540</name>
</gene>
<dbReference type="Proteomes" id="UP001276840">
    <property type="component" value="Unassembled WGS sequence"/>
</dbReference>
<evidence type="ECO:0000313" key="12">
    <source>
        <dbReference type="Proteomes" id="UP001276840"/>
    </source>
</evidence>
<feature type="domain" description="Glycosyltransferase 2-like" evidence="10">
    <location>
        <begin position="23"/>
        <end position="186"/>
    </location>
</feature>
<evidence type="ECO:0000256" key="4">
    <source>
        <dbReference type="ARBA" id="ARBA00022692"/>
    </source>
</evidence>
<evidence type="ECO:0000256" key="6">
    <source>
        <dbReference type="ARBA" id="ARBA00022989"/>
    </source>
</evidence>
<keyword evidence="3 11" id="KW-0808">Transferase</keyword>
<evidence type="ECO:0000256" key="7">
    <source>
        <dbReference type="ARBA" id="ARBA00023136"/>
    </source>
</evidence>
<evidence type="ECO:0000256" key="3">
    <source>
        <dbReference type="ARBA" id="ARBA00022679"/>
    </source>
</evidence>
<dbReference type="GO" id="GO:0016757">
    <property type="term" value="F:glycosyltransferase activity"/>
    <property type="evidence" value="ECO:0007669"/>
    <property type="project" value="UniProtKB-KW"/>
</dbReference>
<feature type="transmembrane region" description="Helical" evidence="9">
    <location>
        <begin position="290"/>
        <end position="312"/>
    </location>
</feature>
<evidence type="ECO:0000256" key="9">
    <source>
        <dbReference type="SAM" id="Phobius"/>
    </source>
</evidence>
<keyword evidence="5" id="KW-0448">Lipopolysaccharide biosynthesis</keyword>
<keyword evidence="1" id="KW-1003">Cell membrane</keyword>
<dbReference type="EC" id="2.4.-.-" evidence="11"/>
<dbReference type="InterPro" id="IPR001173">
    <property type="entry name" value="Glyco_trans_2-like"/>
</dbReference>
<keyword evidence="2 11" id="KW-0328">Glycosyltransferase</keyword>
<evidence type="ECO:0000256" key="2">
    <source>
        <dbReference type="ARBA" id="ARBA00022676"/>
    </source>
</evidence>
<protein>
    <submittedName>
        <fullName evidence="11">Glycosyltransferase family 2 protein</fullName>
        <ecNumber evidence="11">2.4.-.-</ecNumber>
    </submittedName>
</protein>
<organism evidence="11 12">
    <name type="scientific">Mesorhizobium montanum</name>
    <dbReference type="NCBI Taxonomy" id="3072323"/>
    <lineage>
        <taxon>Bacteria</taxon>
        <taxon>Pseudomonadati</taxon>
        <taxon>Pseudomonadota</taxon>
        <taxon>Alphaproteobacteria</taxon>
        <taxon>Hyphomicrobiales</taxon>
        <taxon>Phyllobacteriaceae</taxon>
        <taxon>Mesorhizobium</taxon>
    </lineage>
</organism>
<dbReference type="PANTHER" id="PTHR48090">
    <property type="entry name" value="UNDECAPRENYL-PHOSPHATE 4-DEOXY-4-FORMAMIDO-L-ARABINOSE TRANSFERASE-RELATED"/>
    <property type="match status" value="1"/>
</dbReference>
<dbReference type="RefSeq" id="WP_320234832.1">
    <property type="nucleotide sequence ID" value="NZ_JAVIJF010000015.1"/>
</dbReference>
<proteinExistence type="predicted"/>
<dbReference type="EMBL" id="JAVIJF010000015">
    <property type="protein sequence ID" value="MDX8526893.1"/>
    <property type="molecule type" value="Genomic_DNA"/>
</dbReference>
<dbReference type="CDD" id="cd04187">
    <property type="entry name" value="DPM1_like_bac"/>
    <property type="match status" value="1"/>
</dbReference>
<feature type="region of interest" description="Disordered" evidence="8">
    <location>
        <begin position="339"/>
        <end position="368"/>
    </location>
</feature>
<dbReference type="PANTHER" id="PTHR48090:SF3">
    <property type="entry name" value="UNDECAPRENYL-PHOSPHATE 4-DEOXY-4-FORMAMIDO-L-ARABINOSE TRANSFERASE"/>
    <property type="match status" value="1"/>
</dbReference>
<dbReference type="Gene3D" id="3.90.550.10">
    <property type="entry name" value="Spore Coat Polysaccharide Biosynthesis Protein SpsA, Chain A"/>
    <property type="match status" value="1"/>
</dbReference>
<accession>A0ABU4ZNE8</accession>
<dbReference type="InterPro" id="IPR029044">
    <property type="entry name" value="Nucleotide-diphossugar_trans"/>
</dbReference>
<dbReference type="Pfam" id="PF00535">
    <property type="entry name" value="Glycos_transf_2"/>
    <property type="match status" value="1"/>
</dbReference>
<sequence>MNVLPIPASGLPEGAVMPEHKLSIVVPMYNEADNVEPLLVRIHQAMENYSQPWEVVLVDDGSTDATPAEIRRLAAQYGPHVHGVELVRNFKQTAAMQAGLDAARGDVIATLDGDLQNDPFDIPRMVYRLLTEDLDLVAGWRKNRQEGFWMRRLPSRIANRLIARVTGVQLKDYGCSLKVFRGSVIRSVRLYGEMHRFIPAWLATVTTPRRIAQEVVTHHARIHGQSKYGISRTFRVVLDLVFMFFFMRYRTRPGHFFGGIGIVLGVLGSLILAYLFAVKVFLGQDIGTRPMLITGFFLVIAGLQAITSGVLAEMLSRVYLEANGALAYVARPQPAHGEDDGWHWPINPGPSKLGPSKPATGKAKPRRK</sequence>
<evidence type="ECO:0000313" key="11">
    <source>
        <dbReference type="EMBL" id="MDX8526893.1"/>
    </source>
</evidence>
<keyword evidence="4 9" id="KW-0812">Transmembrane</keyword>
<name>A0ABU4ZNE8_9HYPH</name>
<keyword evidence="6 9" id="KW-1133">Transmembrane helix</keyword>
<evidence type="ECO:0000259" key="10">
    <source>
        <dbReference type="Pfam" id="PF00535"/>
    </source>
</evidence>
<evidence type="ECO:0000256" key="8">
    <source>
        <dbReference type="SAM" id="MobiDB-lite"/>
    </source>
</evidence>
<reference evidence="11 12" key="1">
    <citation type="submission" date="2023-08" db="EMBL/GenBank/DDBJ databases">
        <title>Implementing the SeqCode for naming new Mesorhizobium species isolated from Vachellia karroo root nodules.</title>
        <authorList>
            <person name="Van Lill M."/>
        </authorList>
    </citation>
    <scope>NUCLEOTIDE SEQUENCE [LARGE SCALE GENOMIC DNA]</scope>
    <source>
        <strain evidence="11 12">MSK 1335</strain>
    </source>
</reference>